<dbReference type="Gene3D" id="2.170.270.10">
    <property type="entry name" value="SET domain"/>
    <property type="match status" value="1"/>
</dbReference>
<dbReference type="Gene3D" id="1.10.220.160">
    <property type="match status" value="1"/>
</dbReference>
<feature type="compositionally biased region" description="Acidic residues" evidence="5">
    <location>
        <begin position="117"/>
        <end position="129"/>
    </location>
</feature>
<dbReference type="PROSITE" id="PS01360">
    <property type="entry name" value="ZF_MYND_1"/>
    <property type="match status" value="1"/>
</dbReference>
<gene>
    <name evidence="8" type="ORF">EC973_001084</name>
</gene>
<feature type="region of interest" description="Disordered" evidence="5">
    <location>
        <begin position="142"/>
        <end position="161"/>
    </location>
</feature>
<evidence type="ECO:0000256" key="2">
    <source>
        <dbReference type="ARBA" id="ARBA00022771"/>
    </source>
</evidence>
<keyword evidence="2 4" id="KW-0863">Zinc-finger</keyword>
<evidence type="ECO:0008006" key="10">
    <source>
        <dbReference type="Google" id="ProtNLM"/>
    </source>
</evidence>
<sequence length="581" mass="66469">MDSKSALHDYLKKCHLLLEPCQDATKGRAVIALEEHKRGSILTTSQPLGTVPLQSSQSDYCNYCFRRPRQTQLEVSTLQRCSRCKSAYFCDMACFKNAWLSYHQFVCKPRSHRGEGEEGEEEETESDQEMLERVALNVSRYNKRKSAQSDPSVRPAEAQENVAAEETVEVTMEAFFSLMDHYDDHSKALLQKYRSIADRVMDKAYIADTGLQQKELIQMLCRFRCNNFAIHDDQLFAIGEGTYPIASLFNHSCRPNAIIMFDGALLILKAIENIEPGEEVTIAYVDTVHSRTYRQQFLCDKYFFQCRCVRCSDENPVFGGIDALLGEEESDWDRAENLLHPNEGISATLLKEIEAWDLLALSRQYDRKHNNVPKAPLNLSTYTHGLLQRFTPYLWSVSNPELVHSSPAPSPGRIPPQFPHFDDPLPLSARPPVPENYADIIAEGVSFIRAMLPKSNDSLVASRLTTLSASTRLFYDEIAANRWLNATKLGMYILTQYCLVYPPYHPMLGQHTLLLAKAGWNYFVQADISGVQLEKVYERGVRRWIALAKENIECSFGKNSVQWRDVVELEWIFMREQKLKQ</sequence>
<accession>A0A8H7BUB5</accession>
<keyword evidence="3" id="KW-0862">Zinc</keyword>
<evidence type="ECO:0000256" key="5">
    <source>
        <dbReference type="SAM" id="MobiDB-lite"/>
    </source>
</evidence>
<reference evidence="8" key="1">
    <citation type="submission" date="2020-01" db="EMBL/GenBank/DDBJ databases">
        <title>Genome Sequencing of Three Apophysomyces-Like Fungal Strains Confirms a Novel Fungal Genus in the Mucoromycota with divergent Burkholderia-like Endosymbiotic Bacteria.</title>
        <authorList>
            <person name="Stajich J.E."/>
            <person name="Macias A.M."/>
            <person name="Carter-House D."/>
            <person name="Lovett B."/>
            <person name="Kasson L.R."/>
            <person name="Berry K."/>
            <person name="Grigoriev I."/>
            <person name="Chang Y."/>
            <person name="Spatafora J."/>
            <person name="Kasson M.T."/>
        </authorList>
    </citation>
    <scope>NUCLEOTIDE SEQUENCE</scope>
    <source>
        <strain evidence="8">NRRL A-21654</strain>
    </source>
</reference>
<evidence type="ECO:0000256" key="4">
    <source>
        <dbReference type="PROSITE-ProRule" id="PRU00134"/>
    </source>
</evidence>
<name>A0A8H7BUB5_9FUNG</name>
<dbReference type="Gene3D" id="6.10.140.2220">
    <property type="match status" value="1"/>
</dbReference>
<dbReference type="PROSITE" id="PS50280">
    <property type="entry name" value="SET"/>
    <property type="match status" value="1"/>
</dbReference>
<proteinExistence type="predicted"/>
<organism evidence="8 9">
    <name type="scientific">Apophysomyces ossiformis</name>
    <dbReference type="NCBI Taxonomy" id="679940"/>
    <lineage>
        <taxon>Eukaryota</taxon>
        <taxon>Fungi</taxon>
        <taxon>Fungi incertae sedis</taxon>
        <taxon>Mucoromycota</taxon>
        <taxon>Mucoromycotina</taxon>
        <taxon>Mucoromycetes</taxon>
        <taxon>Mucorales</taxon>
        <taxon>Mucorineae</taxon>
        <taxon>Mucoraceae</taxon>
        <taxon>Apophysomyces</taxon>
    </lineage>
</organism>
<feature type="region of interest" description="Disordered" evidence="5">
    <location>
        <begin position="111"/>
        <end position="130"/>
    </location>
</feature>
<dbReference type="OrthoDB" id="5945798at2759"/>
<dbReference type="InterPro" id="IPR050869">
    <property type="entry name" value="H3K4_H4K5_MeTrfase"/>
</dbReference>
<dbReference type="InterPro" id="IPR002893">
    <property type="entry name" value="Znf_MYND"/>
</dbReference>
<dbReference type="AlphaFoldDB" id="A0A8H7BUB5"/>
<dbReference type="PANTHER" id="PTHR12197:SF251">
    <property type="entry name" value="EG:BACR7C10.4 PROTEIN"/>
    <property type="match status" value="1"/>
</dbReference>
<protein>
    <recommendedName>
        <fullName evidence="10">Suppressor of anucleate metulae protein B</fullName>
    </recommendedName>
</protein>
<evidence type="ECO:0000256" key="1">
    <source>
        <dbReference type="ARBA" id="ARBA00022723"/>
    </source>
</evidence>
<dbReference type="SUPFAM" id="SSF144232">
    <property type="entry name" value="HIT/MYND zinc finger-like"/>
    <property type="match status" value="1"/>
</dbReference>
<evidence type="ECO:0000259" key="6">
    <source>
        <dbReference type="PROSITE" id="PS50280"/>
    </source>
</evidence>
<dbReference type="Proteomes" id="UP000605846">
    <property type="component" value="Unassembled WGS sequence"/>
</dbReference>
<dbReference type="EMBL" id="JABAYA010000120">
    <property type="protein sequence ID" value="KAF7724420.1"/>
    <property type="molecule type" value="Genomic_DNA"/>
</dbReference>
<evidence type="ECO:0000259" key="7">
    <source>
        <dbReference type="PROSITE" id="PS50865"/>
    </source>
</evidence>
<keyword evidence="1" id="KW-0479">Metal-binding</keyword>
<feature type="domain" description="MYND-type" evidence="7">
    <location>
        <begin position="61"/>
        <end position="107"/>
    </location>
</feature>
<dbReference type="PANTHER" id="PTHR12197">
    <property type="entry name" value="HISTONE-LYSINE N-METHYLTRANSFERASE SMYD"/>
    <property type="match status" value="1"/>
</dbReference>
<dbReference type="InterPro" id="IPR046341">
    <property type="entry name" value="SET_dom_sf"/>
</dbReference>
<dbReference type="GO" id="GO:0008270">
    <property type="term" value="F:zinc ion binding"/>
    <property type="evidence" value="ECO:0007669"/>
    <property type="project" value="UniProtKB-KW"/>
</dbReference>
<dbReference type="PROSITE" id="PS50865">
    <property type="entry name" value="ZF_MYND_2"/>
    <property type="match status" value="1"/>
</dbReference>
<evidence type="ECO:0000313" key="9">
    <source>
        <dbReference type="Proteomes" id="UP000605846"/>
    </source>
</evidence>
<keyword evidence="9" id="KW-1185">Reference proteome</keyword>
<evidence type="ECO:0000256" key="3">
    <source>
        <dbReference type="ARBA" id="ARBA00022833"/>
    </source>
</evidence>
<feature type="domain" description="SET" evidence="6">
    <location>
        <begin position="16"/>
        <end position="285"/>
    </location>
</feature>
<dbReference type="Pfam" id="PF00856">
    <property type="entry name" value="SET"/>
    <property type="match status" value="1"/>
</dbReference>
<evidence type="ECO:0000313" key="8">
    <source>
        <dbReference type="EMBL" id="KAF7724420.1"/>
    </source>
</evidence>
<dbReference type="GO" id="GO:0005634">
    <property type="term" value="C:nucleus"/>
    <property type="evidence" value="ECO:0007669"/>
    <property type="project" value="TreeGrafter"/>
</dbReference>
<dbReference type="InterPro" id="IPR001214">
    <property type="entry name" value="SET_dom"/>
</dbReference>
<comment type="caution">
    <text evidence="8">The sequence shown here is derived from an EMBL/GenBank/DDBJ whole genome shotgun (WGS) entry which is preliminary data.</text>
</comment>
<dbReference type="Pfam" id="PF01753">
    <property type="entry name" value="zf-MYND"/>
    <property type="match status" value="1"/>
</dbReference>
<dbReference type="SUPFAM" id="SSF82199">
    <property type="entry name" value="SET domain"/>
    <property type="match status" value="1"/>
</dbReference>